<feature type="transmembrane region" description="Helical" evidence="1">
    <location>
        <begin position="6"/>
        <end position="23"/>
    </location>
</feature>
<sequence length="106" mass="12205">MSQGLLVGFWLGLAVVAANLPWLSERWLFAIPCQRTKPFWLRLVEWGLLYGLVVGIGFGFEYKTTGVLHTQGWEFYVVTLCLFAVSAMPGFIYRHQLRRLLRQNGQ</sequence>
<keyword evidence="1" id="KW-1133">Transmembrane helix</keyword>
<name>A0ABX1TFP9_9GAMM</name>
<dbReference type="Pfam" id="PF10993">
    <property type="entry name" value="DUF2818"/>
    <property type="match status" value="1"/>
</dbReference>
<evidence type="ECO:0000256" key="1">
    <source>
        <dbReference type="SAM" id="Phobius"/>
    </source>
</evidence>
<accession>A0ABX1TFP9</accession>
<keyword evidence="3" id="KW-1185">Reference proteome</keyword>
<gene>
    <name evidence="2" type="ORF">E4P82_02635</name>
</gene>
<evidence type="ECO:0000313" key="2">
    <source>
        <dbReference type="EMBL" id="NMQ18188.1"/>
    </source>
</evidence>
<evidence type="ECO:0000313" key="3">
    <source>
        <dbReference type="Proteomes" id="UP000760480"/>
    </source>
</evidence>
<feature type="transmembrane region" description="Helical" evidence="1">
    <location>
        <begin position="75"/>
        <end position="93"/>
    </location>
</feature>
<organism evidence="2 3">
    <name type="scientific">Candidatus Competibacter phosphatis</name>
    <dbReference type="NCBI Taxonomy" id="221280"/>
    <lineage>
        <taxon>Bacteria</taxon>
        <taxon>Pseudomonadati</taxon>
        <taxon>Pseudomonadota</taxon>
        <taxon>Gammaproteobacteria</taxon>
        <taxon>Candidatus Competibacteraceae</taxon>
        <taxon>Candidatus Competibacter</taxon>
    </lineage>
</organism>
<reference evidence="2 3" key="1">
    <citation type="submission" date="2019-03" db="EMBL/GenBank/DDBJ databases">
        <title>Metabolic reconstructions from genomes of highly enriched 'Candidatus Accumulibacter' and 'Candidatus Competibacter' bioreactor populations.</title>
        <authorList>
            <person name="Annavajhala M.K."/>
            <person name="Welles L."/>
            <person name="Abbas B."/>
            <person name="Sorokin D."/>
            <person name="Park H."/>
            <person name="Van Loosdrecht M."/>
            <person name="Chandran K."/>
        </authorList>
    </citation>
    <scope>NUCLEOTIDE SEQUENCE [LARGE SCALE GENOMIC DNA]</scope>
    <source>
        <strain evidence="2 3">SBR_G</strain>
    </source>
</reference>
<dbReference type="Proteomes" id="UP000760480">
    <property type="component" value="Unassembled WGS sequence"/>
</dbReference>
<proteinExistence type="predicted"/>
<keyword evidence="1" id="KW-0812">Transmembrane</keyword>
<dbReference type="PIRSF" id="PIRSF019883">
    <property type="entry name" value="UCP019883"/>
    <property type="match status" value="1"/>
</dbReference>
<feature type="transmembrane region" description="Helical" evidence="1">
    <location>
        <begin position="43"/>
        <end position="60"/>
    </location>
</feature>
<dbReference type="InterPro" id="IPR016768">
    <property type="entry name" value="UCP019883"/>
</dbReference>
<dbReference type="EMBL" id="SPMZ01000009">
    <property type="protein sequence ID" value="NMQ18188.1"/>
    <property type="molecule type" value="Genomic_DNA"/>
</dbReference>
<comment type="caution">
    <text evidence="2">The sequence shown here is derived from an EMBL/GenBank/DDBJ whole genome shotgun (WGS) entry which is preliminary data.</text>
</comment>
<protein>
    <submittedName>
        <fullName evidence="2">DUF2818 family protein</fullName>
    </submittedName>
</protein>
<keyword evidence="1" id="KW-0472">Membrane</keyword>